<dbReference type="OrthoDB" id="9806150at2"/>
<dbReference type="GO" id="GO:0006753">
    <property type="term" value="P:nucleoside phosphate metabolic process"/>
    <property type="evidence" value="ECO:0007669"/>
    <property type="project" value="TreeGrafter"/>
</dbReference>
<dbReference type="PROSITE" id="PS51462">
    <property type="entry name" value="NUDIX"/>
    <property type="match status" value="1"/>
</dbReference>
<dbReference type="GO" id="GO:0005829">
    <property type="term" value="C:cytosol"/>
    <property type="evidence" value="ECO:0007669"/>
    <property type="project" value="TreeGrafter"/>
</dbReference>
<sequence length="184" mass="20573">MRVISTENNWKTLSSETVYENAWLELSHRDVINPAGNKGIYGLVKFKNQAIGVIPVDSDDNIYLVGQYRYAIDEYSWEIPEGGGALNADPLDAAKRELKEETGLLANKWTKLARIHTSNSATNEEGFLFIAEDLTQAEAEPEETEELQVWKLPLKEAVEMVMRSEITDSLSVAGILMTARLKGI</sequence>
<reference evidence="10" key="1">
    <citation type="submission" date="2016-10" db="EMBL/GenBank/DDBJ databases">
        <authorList>
            <person name="Varghese N."/>
            <person name="Submissions S."/>
        </authorList>
    </citation>
    <scope>NUCLEOTIDE SEQUENCE [LARGE SCALE GENOMIC DNA]</scope>
    <source>
        <strain evidence="10">DSM 25329</strain>
    </source>
</reference>
<comment type="catalytic activity">
    <reaction evidence="1">
        <text>GDP-alpha-D-mannose + H2O = alpha-D-mannose 1-phosphate + GMP + 2 H(+)</text>
        <dbReference type="Rhea" id="RHEA:27978"/>
        <dbReference type="ChEBI" id="CHEBI:15377"/>
        <dbReference type="ChEBI" id="CHEBI:15378"/>
        <dbReference type="ChEBI" id="CHEBI:57527"/>
        <dbReference type="ChEBI" id="CHEBI:58115"/>
        <dbReference type="ChEBI" id="CHEBI:58409"/>
    </reaction>
</comment>
<name>A0A1G8A7J5_9BACT</name>
<evidence type="ECO:0000256" key="5">
    <source>
        <dbReference type="ARBA" id="ARBA00022801"/>
    </source>
</evidence>
<comment type="similarity">
    <text evidence="3">Belongs to the Nudix hydrolase family. NudK subfamily.</text>
</comment>
<evidence type="ECO:0000313" key="10">
    <source>
        <dbReference type="Proteomes" id="UP000198748"/>
    </source>
</evidence>
<dbReference type="GO" id="GO:0019693">
    <property type="term" value="P:ribose phosphate metabolic process"/>
    <property type="evidence" value="ECO:0007669"/>
    <property type="project" value="TreeGrafter"/>
</dbReference>
<dbReference type="Pfam" id="PF00293">
    <property type="entry name" value="NUDIX"/>
    <property type="match status" value="1"/>
</dbReference>
<dbReference type="GO" id="GO:0016787">
    <property type="term" value="F:hydrolase activity"/>
    <property type="evidence" value="ECO:0007669"/>
    <property type="project" value="UniProtKB-KW"/>
</dbReference>
<evidence type="ECO:0000256" key="7">
    <source>
        <dbReference type="ARBA" id="ARBA00032272"/>
    </source>
</evidence>
<evidence type="ECO:0000259" key="8">
    <source>
        <dbReference type="PROSITE" id="PS51462"/>
    </source>
</evidence>
<dbReference type="RefSeq" id="WP_090157465.1">
    <property type="nucleotide sequence ID" value="NZ_FNAN01000030.1"/>
</dbReference>
<evidence type="ECO:0000256" key="3">
    <source>
        <dbReference type="ARBA" id="ARBA00007275"/>
    </source>
</evidence>
<keyword evidence="5" id="KW-0378">Hydrolase</keyword>
<organism evidence="9 10">
    <name type="scientific">Dyadobacter soli</name>
    <dbReference type="NCBI Taxonomy" id="659014"/>
    <lineage>
        <taxon>Bacteria</taxon>
        <taxon>Pseudomonadati</taxon>
        <taxon>Bacteroidota</taxon>
        <taxon>Cytophagia</taxon>
        <taxon>Cytophagales</taxon>
        <taxon>Spirosomataceae</taxon>
        <taxon>Dyadobacter</taxon>
    </lineage>
</organism>
<gene>
    <name evidence="9" type="ORF">SAMN04487996_13010</name>
</gene>
<dbReference type="SUPFAM" id="SSF55811">
    <property type="entry name" value="Nudix"/>
    <property type="match status" value="1"/>
</dbReference>
<dbReference type="Gene3D" id="3.90.79.10">
    <property type="entry name" value="Nucleoside Triphosphate Pyrophosphohydrolase"/>
    <property type="match status" value="1"/>
</dbReference>
<dbReference type="EMBL" id="FNAN01000030">
    <property type="protein sequence ID" value="SDH16898.1"/>
    <property type="molecule type" value="Genomic_DNA"/>
</dbReference>
<protein>
    <recommendedName>
        <fullName evidence="4">GDP-mannose pyrophosphatase</fullName>
    </recommendedName>
    <alternativeName>
        <fullName evidence="6">GDP-mannose hydrolase</fullName>
    </alternativeName>
    <alternativeName>
        <fullName evidence="7">GDPMK</fullName>
    </alternativeName>
</protein>
<dbReference type="PANTHER" id="PTHR11839">
    <property type="entry name" value="UDP/ADP-SUGAR PYROPHOSPHATASE"/>
    <property type="match status" value="1"/>
</dbReference>
<dbReference type="CDD" id="cd24161">
    <property type="entry name" value="NUDIX_ADPRase_Ndx2"/>
    <property type="match status" value="1"/>
</dbReference>
<dbReference type="STRING" id="659014.SAMN04487996_13010"/>
<accession>A0A1G8A7J5</accession>
<keyword evidence="10" id="KW-1185">Reference proteome</keyword>
<comment type="cofactor">
    <cofactor evidence="2">
        <name>Mg(2+)</name>
        <dbReference type="ChEBI" id="CHEBI:18420"/>
    </cofactor>
</comment>
<evidence type="ECO:0000256" key="2">
    <source>
        <dbReference type="ARBA" id="ARBA00001946"/>
    </source>
</evidence>
<dbReference type="PANTHER" id="PTHR11839:SF18">
    <property type="entry name" value="NUDIX HYDROLASE DOMAIN-CONTAINING PROTEIN"/>
    <property type="match status" value="1"/>
</dbReference>
<evidence type="ECO:0000313" key="9">
    <source>
        <dbReference type="EMBL" id="SDH16898.1"/>
    </source>
</evidence>
<evidence type="ECO:0000256" key="6">
    <source>
        <dbReference type="ARBA" id="ARBA00032162"/>
    </source>
</evidence>
<dbReference type="Proteomes" id="UP000198748">
    <property type="component" value="Unassembled WGS sequence"/>
</dbReference>
<evidence type="ECO:0000256" key="1">
    <source>
        <dbReference type="ARBA" id="ARBA00000847"/>
    </source>
</evidence>
<evidence type="ECO:0000256" key="4">
    <source>
        <dbReference type="ARBA" id="ARBA00016377"/>
    </source>
</evidence>
<dbReference type="AlphaFoldDB" id="A0A1G8A7J5"/>
<dbReference type="InterPro" id="IPR015797">
    <property type="entry name" value="NUDIX_hydrolase-like_dom_sf"/>
</dbReference>
<dbReference type="InterPro" id="IPR000086">
    <property type="entry name" value="NUDIX_hydrolase_dom"/>
</dbReference>
<feature type="domain" description="Nudix hydrolase" evidence="8">
    <location>
        <begin position="46"/>
        <end position="174"/>
    </location>
</feature>
<proteinExistence type="inferred from homology"/>